<evidence type="ECO:0000313" key="1">
    <source>
        <dbReference type="EMBL" id="SFN74635.1"/>
    </source>
</evidence>
<dbReference type="EMBL" id="FOVD01000007">
    <property type="protein sequence ID" value="SFN74635.1"/>
    <property type="molecule type" value="Genomic_DNA"/>
</dbReference>
<keyword evidence="2" id="KW-1185">Reference proteome</keyword>
<gene>
    <name evidence="1" type="ORF">SAMN05421594_4090</name>
</gene>
<protein>
    <recommendedName>
        <fullName evidence="3">Bacteriocin-type signal sequence-containing protein</fullName>
    </recommendedName>
</protein>
<name>A0A1I5BIQ9_CHROL</name>
<dbReference type="InterPro" id="IPR058074">
    <property type="entry name" value="Bacteriocin-like"/>
</dbReference>
<dbReference type="AlphaFoldDB" id="A0A1I5BIQ9"/>
<proteinExistence type="predicted"/>
<dbReference type="Proteomes" id="UP000198769">
    <property type="component" value="Unassembled WGS sequence"/>
</dbReference>
<dbReference type="NCBIfam" id="NF047798">
    <property type="entry name" value="leader_Chryseo"/>
    <property type="match status" value="1"/>
</dbReference>
<evidence type="ECO:0008006" key="3">
    <source>
        <dbReference type="Google" id="ProtNLM"/>
    </source>
</evidence>
<accession>A0A1I5BIQ9</accession>
<reference evidence="2" key="1">
    <citation type="submission" date="2016-10" db="EMBL/GenBank/DDBJ databases">
        <authorList>
            <person name="Varghese N."/>
            <person name="Submissions S."/>
        </authorList>
    </citation>
    <scope>NUCLEOTIDE SEQUENCE [LARGE SCALE GENOMIC DNA]</scope>
    <source>
        <strain evidence="2">DSM 25575</strain>
    </source>
</reference>
<dbReference type="RefSeq" id="WP_090026672.1">
    <property type="nucleotide sequence ID" value="NZ_FOVD01000007.1"/>
</dbReference>
<sequence>MKNLKKIERKDLKEISGGSRNCFEIRDTFEDPCAELNSMGTGCYRFNSCSLSCERMSCGIGF</sequence>
<evidence type="ECO:0000313" key="2">
    <source>
        <dbReference type="Proteomes" id="UP000198769"/>
    </source>
</evidence>
<dbReference type="OrthoDB" id="1264826at2"/>
<organism evidence="1 2">
    <name type="scientific">Chryseobacterium oleae</name>
    <dbReference type="NCBI Taxonomy" id="491207"/>
    <lineage>
        <taxon>Bacteria</taxon>
        <taxon>Pseudomonadati</taxon>
        <taxon>Bacteroidota</taxon>
        <taxon>Flavobacteriia</taxon>
        <taxon>Flavobacteriales</taxon>
        <taxon>Weeksellaceae</taxon>
        <taxon>Chryseobacterium group</taxon>
        <taxon>Chryseobacterium</taxon>
    </lineage>
</organism>